<reference evidence="2" key="1">
    <citation type="journal article" date="2019" name="Int. J. Syst. Evol. Microbiol.">
        <title>The Global Catalogue of Microorganisms (GCM) 10K type strain sequencing project: providing services to taxonomists for standard genome sequencing and annotation.</title>
        <authorList>
            <consortium name="The Broad Institute Genomics Platform"/>
            <consortium name="The Broad Institute Genome Sequencing Center for Infectious Disease"/>
            <person name="Wu L."/>
            <person name="Ma J."/>
        </authorList>
    </citation>
    <scope>NUCLEOTIDE SEQUENCE [LARGE SCALE GENOMIC DNA]</scope>
    <source>
        <strain evidence="2">CCUG 60898</strain>
    </source>
</reference>
<evidence type="ECO:0000313" key="2">
    <source>
        <dbReference type="Proteomes" id="UP001597100"/>
    </source>
</evidence>
<dbReference type="EMBL" id="JBHTJP010000035">
    <property type="protein sequence ID" value="MFD0977050.1"/>
    <property type="molecule type" value="Genomic_DNA"/>
</dbReference>
<protein>
    <recommendedName>
        <fullName evidence="3">Lipoprotein</fullName>
    </recommendedName>
</protein>
<gene>
    <name evidence="1" type="ORF">ACFQ1G_09620</name>
</gene>
<dbReference type="InterPro" id="IPR011045">
    <property type="entry name" value="N2O_reductase_N"/>
</dbReference>
<evidence type="ECO:0000313" key="1">
    <source>
        <dbReference type="EMBL" id="MFD0977050.1"/>
    </source>
</evidence>
<accession>A0ABW3IGX6</accession>
<dbReference type="RefSeq" id="WP_380739016.1">
    <property type="nucleotide sequence ID" value="NZ_JBHTJP010000035.1"/>
</dbReference>
<organism evidence="1 2">
    <name type="scientific">Salinimicrobium gaetbulicola</name>
    <dbReference type="NCBI Taxonomy" id="999702"/>
    <lineage>
        <taxon>Bacteria</taxon>
        <taxon>Pseudomonadati</taxon>
        <taxon>Bacteroidota</taxon>
        <taxon>Flavobacteriia</taxon>
        <taxon>Flavobacteriales</taxon>
        <taxon>Flavobacteriaceae</taxon>
        <taxon>Salinimicrobium</taxon>
    </lineage>
</organism>
<dbReference type="SUPFAM" id="SSF50974">
    <property type="entry name" value="Nitrous oxide reductase, N-terminal domain"/>
    <property type="match status" value="1"/>
</dbReference>
<sequence>MIKNGFLILLVGIVVGCSPEEKNGNEPEPQNPLTGITAEILTPKQIRDYSFHNAEEPLQGYEGVFADPGKELSFTGAVQIEHSGDAQAEEMPPVEVVWRSNIDGILFQGRLEDNGDTNLQKKLSKGIHTVFLEASIPGTTFTAKDSIILSNSIELRAENTGRSVRLHWSKYQGEDFISYLIYKQDYTPVAEITDINTLDYLLTGGNSFIAEHEYQVVVRTTRPHDHPVGSNIAKQHAGIFFMFPHFVHKIIKDPLRQKVYAIVGPQYSHYDSTTFGLLIIDVKENTFEIESHILQDRKFADLDISPDGQYLFLVQKNVDQITKLDLDLLEAETFVTNTNSWGFHKIEVGLNSTLYCHRNPPTSGSSSFWIYNGDSGKLISSNTSGLRHGDIEYNKNNSSLYGGESNTSSGRMHRFLVDGYSINWDRDYPSWPEYAAYPEPYIFLSDDNQYILWEKFQLDLGLNLIRSFEEKMKAASPGNKFLATFEALYNFDDLEMVWKYPQLPTGDISSMVFIDDETVVLARAENTGVNQEEYTYFFKINLAE</sequence>
<dbReference type="PROSITE" id="PS51257">
    <property type="entry name" value="PROKAR_LIPOPROTEIN"/>
    <property type="match status" value="1"/>
</dbReference>
<comment type="caution">
    <text evidence="1">The sequence shown here is derived from an EMBL/GenBank/DDBJ whole genome shotgun (WGS) entry which is preliminary data.</text>
</comment>
<evidence type="ECO:0008006" key="3">
    <source>
        <dbReference type="Google" id="ProtNLM"/>
    </source>
</evidence>
<proteinExistence type="predicted"/>
<name>A0ABW3IGX6_9FLAO</name>
<keyword evidence="2" id="KW-1185">Reference proteome</keyword>
<dbReference type="Proteomes" id="UP001597100">
    <property type="component" value="Unassembled WGS sequence"/>
</dbReference>